<accession>A0A6J1IKR7</accession>
<dbReference type="Proteomes" id="UP000504608">
    <property type="component" value="Unplaced"/>
</dbReference>
<dbReference type="PANTHER" id="PTHR33257">
    <property type="entry name" value="OS05G0165500 PROTEIN"/>
    <property type="match status" value="1"/>
</dbReference>
<organism evidence="1 2">
    <name type="scientific">Cucurbita maxima</name>
    <name type="common">Pumpkin</name>
    <name type="synonym">Winter squash</name>
    <dbReference type="NCBI Taxonomy" id="3661"/>
    <lineage>
        <taxon>Eukaryota</taxon>
        <taxon>Viridiplantae</taxon>
        <taxon>Streptophyta</taxon>
        <taxon>Embryophyta</taxon>
        <taxon>Tracheophyta</taxon>
        <taxon>Spermatophyta</taxon>
        <taxon>Magnoliopsida</taxon>
        <taxon>eudicotyledons</taxon>
        <taxon>Gunneridae</taxon>
        <taxon>Pentapetalae</taxon>
        <taxon>rosids</taxon>
        <taxon>fabids</taxon>
        <taxon>Cucurbitales</taxon>
        <taxon>Cucurbitaceae</taxon>
        <taxon>Cucurbiteae</taxon>
        <taxon>Cucurbita</taxon>
    </lineage>
</organism>
<proteinExistence type="predicted"/>
<sequence length="159" mass="17513">MLCETSDYPPKSLQFKHNDKFFSKLLTRESSRANHSSRIYYGGLAGAVPFVWESQPGTPLHRFSDDLTPPLTPPPSYFSHSLQKPPKNRSKSLSLFHIFFNHKRKLDLLTPPVSKSASLPSSGSTFDSAVGAAVCARSLAFEGGRGCGGLRLSALFRNR</sequence>
<keyword evidence="1" id="KW-1185">Reference proteome</keyword>
<name>A0A6J1IKR7_CUCMA</name>
<protein>
    <submittedName>
        <fullName evidence="2">Uncharacterized protein LOC111478334</fullName>
    </submittedName>
</protein>
<gene>
    <name evidence="2" type="primary">LOC111478334</name>
</gene>
<dbReference type="AlphaFoldDB" id="A0A6J1IKR7"/>
<dbReference type="GeneID" id="111478334"/>
<reference evidence="2" key="1">
    <citation type="submission" date="2025-08" db="UniProtKB">
        <authorList>
            <consortium name="RefSeq"/>
        </authorList>
    </citation>
    <scope>IDENTIFICATION</scope>
    <source>
        <tissue evidence="2">Young leaves</tissue>
    </source>
</reference>
<dbReference type="OrthoDB" id="691043at2759"/>
<evidence type="ECO:0000313" key="1">
    <source>
        <dbReference type="Proteomes" id="UP000504608"/>
    </source>
</evidence>
<evidence type="ECO:0000313" key="2">
    <source>
        <dbReference type="RefSeq" id="XP_022978307.1"/>
    </source>
</evidence>
<dbReference type="PANTHER" id="PTHR33257:SF58">
    <property type="entry name" value="REJ DOMAIN-CONTAINING PROTEIN"/>
    <property type="match status" value="1"/>
</dbReference>
<dbReference type="KEGG" id="cmax:111478334"/>
<dbReference type="RefSeq" id="XP_022978307.1">
    <property type="nucleotide sequence ID" value="XM_023122539.1"/>
</dbReference>